<accession>A0A4P9X666</accession>
<evidence type="ECO:0000256" key="1">
    <source>
        <dbReference type="ARBA" id="ARBA00004141"/>
    </source>
</evidence>
<reference evidence="9" key="1">
    <citation type="journal article" date="2018" name="Nat. Microbiol.">
        <title>Leveraging single-cell genomics to expand the fungal tree of life.</title>
        <authorList>
            <person name="Ahrendt S.R."/>
            <person name="Quandt C.A."/>
            <person name="Ciobanu D."/>
            <person name="Clum A."/>
            <person name="Salamov A."/>
            <person name="Andreopoulos B."/>
            <person name="Cheng J.F."/>
            <person name="Woyke T."/>
            <person name="Pelin A."/>
            <person name="Henrissat B."/>
            <person name="Reynolds N.K."/>
            <person name="Benny G.L."/>
            <person name="Smith M.E."/>
            <person name="James T.Y."/>
            <person name="Grigoriev I.V."/>
        </authorList>
    </citation>
    <scope>NUCLEOTIDE SEQUENCE [LARGE SCALE GENOMIC DNA]</scope>
    <source>
        <strain evidence="9">ATCC 52028</strain>
    </source>
</reference>
<dbReference type="InterPro" id="IPR015672">
    <property type="entry name" value="GPHR/GTG"/>
</dbReference>
<evidence type="ECO:0000313" key="9">
    <source>
        <dbReference type="Proteomes" id="UP000274922"/>
    </source>
</evidence>
<dbReference type="InterPro" id="IPR025969">
    <property type="entry name" value="ABA_GPCR_dom"/>
</dbReference>
<comment type="subcellular location">
    <subcellularLocation>
        <location evidence="1">Membrane</location>
        <topology evidence="1">Multi-pass membrane protein</topology>
    </subcellularLocation>
</comment>
<dbReference type="GO" id="GO:0016020">
    <property type="term" value="C:membrane"/>
    <property type="evidence" value="ECO:0007669"/>
    <property type="project" value="UniProtKB-SubCell"/>
</dbReference>
<evidence type="ECO:0000256" key="3">
    <source>
        <dbReference type="ARBA" id="ARBA00022989"/>
    </source>
</evidence>
<dbReference type="PANTHER" id="PTHR15948">
    <property type="entry name" value="G-PROTEIN COUPLED RECEPTOR 89-RELATED"/>
    <property type="match status" value="1"/>
</dbReference>
<feature type="domain" description="Golgi pH regulator conserved" evidence="7">
    <location>
        <begin position="157"/>
        <end position="223"/>
    </location>
</feature>
<dbReference type="Proteomes" id="UP000274922">
    <property type="component" value="Unassembled WGS sequence"/>
</dbReference>
<feature type="transmembrane region" description="Helical" evidence="5">
    <location>
        <begin position="307"/>
        <end position="329"/>
    </location>
</feature>
<feature type="transmembrane region" description="Helical" evidence="5">
    <location>
        <begin position="126"/>
        <end position="143"/>
    </location>
</feature>
<keyword evidence="9" id="KW-1185">Reference proteome</keyword>
<name>A0A4P9X666_9FUNG</name>
<dbReference type="Pfam" id="PF12430">
    <property type="entry name" value="ABA_GPCR"/>
    <property type="match status" value="1"/>
</dbReference>
<feature type="transmembrane region" description="Helical" evidence="5">
    <location>
        <begin position="441"/>
        <end position="462"/>
    </location>
</feature>
<dbReference type="PANTHER" id="PTHR15948:SF0">
    <property type="entry name" value="GOLGI PH REGULATOR A-RELATED"/>
    <property type="match status" value="1"/>
</dbReference>
<keyword evidence="4 5" id="KW-0472">Membrane</keyword>
<evidence type="ECO:0000256" key="5">
    <source>
        <dbReference type="SAM" id="Phobius"/>
    </source>
</evidence>
<protein>
    <recommendedName>
        <fullName evidence="10">Golgi pH regulator</fullName>
    </recommendedName>
</protein>
<evidence type="ECO:0000256" key="2">
    <source>
        <dbReference type="ARBA" id="ARBA00022692"/>
    </source>
</evidence>
<feature type="transmembrane region" description="Helical" evidence="5">
    <location>
        <begin position="362"/>
        <end position="386"/>
    </location>
</feature>
<evidence type="ECO:0000256" key="4">
    <source>
        <dbReference type="ARBA" id="ARBA00023136"/>
    </source>
</evidence>
<feature type="transmembrane region" description="Helical" evidence="5">
    <location>
        <begin position="398"/>
        <end position="421"/>
    </location>
</feature>
<keyword evidence="3 5" id="KW-1133">Transmembrane helix</keyword>
<dbReference type="Pfam" id="PF12537">
    <property type="entry name" value="GPHR_N"/>
    <property type="match status" value="1"/>
</dbReference>
<feature type="transmembrane region" description="Helical" evidence="5">
    <location>
        <begin position="55"/>
        <end position="73"/>
    </location>
</feature>
<evidence type="ECO:0000259" key="6">
    <source>
        <dbReference type="Pfam" id="PF12430"/>
    </source>
</evidence>
<gene>
    <name evidence="8" type="ORF">CXG81DRAFT_29926</name>
</gene>
<keyword evidence="2 5" id="KW-0812">Transmembrane</keyword>
<dbReference type="OrthoDB" id="264392at2759"/>
<dbReference type="EMBL" id="ML014205">
    <property type="protein sequence ID" value="RKP00664.1"/>
    <property type="molecule type" value="Genomic_DNA"/>
</dbReference>
<sequence length="486" mass="55926">MAGVAAALAEVSFRSLVTSFLLISASQVLFFAMGWIFFMEMLYRDYDVRNRAVRTLFAATFAGACTLFELIIFEILDVINRPCRLLHWKLNLYFMLTNVIVVLPLYQVYIYLLGCHPKSPLYHHRVKLSVFAWSIWFYCFWKISNPFPIGSEHVSWFSVESGIGRVGVIGVTLMAILSGFGAVNSPYSTLFFFLRKVTATDVMLAERKLLQTVEMLYSKKKKLLLARERHAQSLLQHQSSASGMSRFMTRIVSSIQSGFARDDANIGVLQTEIDALSTMLFVDLDDLNVEFQRVHFSYTWKGRYYNVLGHFFSIYCLWKVLTSTINILFNRVGQVDPVTHSLNMVVHWFGLELDIEVWSQQLSFVFVGLLVVFSIRGLLLNCMKFFRAYSHTLSPDNIVLMLAQIMGIYFLSTVLMLRMSVPLQYGSIMTEVLGHIEFNFYTRWFDVIFLVAAVVSAIIIVVSSQYQKQRDQESLMWTKKTSQLHL</sequence>
<feature type="domain" description="Abscisic acid G-protein coupled receptor-like" evidence="6">
    <location>
        <begin position="297"/>
        <end position="464"/>
    </location>
</feature>
<dbReference type="InterPro" id="IPR022535">
    <property type="entry name" value="Golgi_pH-regulator_cons_dom"/>
</dbReference>
<feature type="transmembrane region" description="Helical" evidence="5">
    <location>
        <begin position="93"/>
        <end position="114"/>
    </location>
</feature>
<dbReference type="STRING" id="1555241.A0A4P9X666"/>
<evidence type="ECO:0000313" key="8">
    <source>
        <dbReference type="EMBL" id="RKP00664.1"/>
    </source>
</evidence>
<organism evidence="8 9">
    <name type="scientific">Caulochytrium protostelioides</name>
    <dbReference type="NCBI Taxonomy" id="1555241"/>
    <lineage>
        <taxon>Eukaryota</taxon>
        <taxon>Fungi</taxon>
        <taxon>Fungi incertae sedis</taxon>
        <taxon>Chytridiomycota</taxon>
        <taxon>Chytridiomycota incertae sedis</taxon>
        <taxon>Chytridiomycetes</taxon>
        <taxon>Caulochytriales</taxon>
        <taxon>Caulochytriaceae</taxon>
        <taxon>Caulochytrium</taxon>
    </lineage>
</organism>
<proteinExistence type="predicted"/>
<feature type="transmembrane region" description="Helical" evidence="5">
    <location>
        <begin position="163"/>
        <end position="183"/>
    </location>
</feature>
<evidence type="ECO:0000259" key="7">
    <source>
        <dbReference type="Pfam" id="PF12537"/>
    </source>
</evidence>
<evidence type="ECO:0008006" key="10">
    <source>
        <dbReference type="Google" id="ProtNLM"/>
    </source>
</evidence>
<feature type="transmembrane region" description="Helical" evidence="5">
    <location>
        <begin position="20"/>
        <end position="43"/>
    </location>
</feature>
<dbReference type="AlphaFoldDB" id="A0A4P9X666"/>